<proteinExistence type="predicted"/>
<evidence type="ECO:0000313" key="2">
    <source>
        <dbReference type="EMBL" id="GMI40919.1"/>
    </source>
</evidence>
<dbReference type="OrthoDB" id="10260542at2759"/>
<sequence length="175" mass="19221">MSECTVQITHERPASDKYAQASTSWPLWDSTTHEDGSGKFHFAYNGDYTTERTYICSGSATLTPDDGSDPVHIRAGDAVWFHHGFSCEWAVHEPMTKRYQYFGADGAIKTPAAIACDDCGVDCEKESYLVGGEEDLCPQCYAKRGGTGGEHQRMGVAVVVEEEVEARPKKKAKTT</sequence>
<gene>
    <name evidence="2" type="ORF">TrCOL_g5617</name>
</gene>
<dbReference type="Gene3D" id="2.60.120.10">
    <property type="entry name" value="Jelly Rolls"/>
    <property type="match status" value="1"/>
</dbReference>
<dbReference type="Pfam" id="PF05899">
    <property type="entry name" value="Cupin_3"/>
    <property type="match status" value="1"/>
</dbReference>
<accession>A0A9W7GA03</accession>
<comment type="caution">
    <text evidence="2">The sequence shown here is derived from an EMBL/GenBank/DDBJ whole genome shotgun (WGS) entry which is preliminary data.</text>
</comment>
<dbReference type="InterPro" id="IPR014710">
    <property type="entry name" value="RmlC-like_jellyroll"/>
</dbReference>
<dbReference type="InterPro" id="IPR008579">
    <property type="entry name" value="UGlyAH_Cupin_dom"/>
</dbReference>
<evidence type="ECO:0000313" key="3">
    <source>
        <dbReference type="Proteomes" id="UP001165065"/>
    </source>
</evidence>
<name>A0A9W7GA03_9STRA</name>
<dbReference type="PANTHER" id="PTHR33271">
    <property type="entry name" value="OS04G0445200 PROTEIN"/>
    <property type="match status" value="1"/>
</dbReference>
<dbReference type="AlphaFoldDB" id="A0A9W7GA03"/>
<reference evidence="3" key="1">
    <citation type="journal article" date="2023" name="Commun. Biol.">
        <title>Genome analysis of Parmales, the sister group of diatoms, reveals the evolutionary specialization of diatoms from phago-mixotrophs to photoautotrophs.</title>
        <authorList>
            <person name="Ban H."/>
            <person name="Sato S."/>
            <person name="Yoshikawa S."/>
            <person name="Yamada K."/>
            <person name="Nakamura Y."/>
            <person name="Ichinomiya M."/>
            <person name="Sato N."/>
            <person name="Blanc-Mathieu R."/>
            <person name="Endo H."/>
            <person name="Kuwata A."/>
            <person name="Ogata H."/>
        </authorList>
    </citation>
    <scope>NUCLEOTIDE SEQUENCE [LARGE SCALE GENOMIC DNA]</scope>
</reference>
<organism evidence="2 3">
    <name type="scientific">Triparma columacea</name>
    <dbReference type="NCBI Taxonomy" id="722753"/>
    <lineage>
        <taxon>Eukaryota</taxon>
        <taxon>Sar</taxon>
        <taxon>Stramenopiles</taxon>
        <taxon>Ochrophyta</taxon>
        <taxon>Bolidophyceae</taxon>
        <taxon>Parmales</taxon>
        <taxon>Triparmaceae</taxon>
        <taxon>Triparma</taxon>
    </lineage>
</organism>
<dbReference type="EMBL" id="BRYA01000139">
    <property type="protein sequence ID" value="GMI40919.1"/>
    <property type="molecule type" value="Genomic_DNA"/>
</dbReference>
<dbReference type="Proteomes" id="UP001165065">
    <property type="component" value="Unassembled WGS sequence"/>
</dbReference>
<keyword evidence="3" id="KW-1185">Reference proteome</keyword>
<dbReference type="InterPro" id="IPR011051">
    <property type="entry name" value="RmlC_Cupin_sf"/>
</dbReference>
<dbReference type="PANTHER" id="PTHR33271:SF22">
    <property type="entry name" value="OS04G0445200 PROTEIN"/>
    <property type="match status" value="1"/>
</dbReference>
<protein>
    <recommendedName>
        <fullName evidence="1">(S)-ureidoglycine aminohydrolase cupin domain-containing protein</fullName>
    </recommendedName>
</protein>
<dbReference type="SUPFAM" id="SSF51182">
    <property type="entry name" value="RmlC-like cupins"/>
    <property type="match status" value="1"/>
</dbReference>
<evidence type="ECO:0000259" key="1">
    <source>
        <dbReference type="Pfam" id="PF05899"/>
    </source>
</evidence>
<feature type="domain" description="(S)-ureidoglycine aminohydrolase cupin" evidence="1">
    <location>
        <begin position="24"/>
        <end position="99"/>
    </location>
</feature>